<keyword evidence="1" id="KW-0547">Nucleotide-binding</keyword>
<organism evidence="4 5">
    <name type="scientific">Sphingosinicella soli</name>
    <dbReference type="NCBI Taxonomy" id="333708"/>
    <lineage>
        <taxon>Bacteria</taxon>
        <taxon>Pseudomonadati</taxon>
        <taxon>Pseudomonadota</taxon>
        <taxon>Alphaproteobacteria</taxon>
        <taxon>Sphingomonadales</taxon>
        <taxon>Sphingosinicellaceae</taxon>
        <taxon>Sphingosinicella</taxon>
    </lineage>
</organism>
<accession>A0A7W7B1J9</accession>
<dbReference type="Proteomes" id="UP000566324">
    <property type="component" value="Unassembled WGS sequence"/>
</dbReference>
<gene>
    <name evidence="4" type="ORF">GGQ98_001927</name>
</gene>
<comment type="similarity">
    <text evidence="2">Belongs to the MoaD family.</text>
</comment>
<comment type="caution">
    <text evidence="4">The sequence shown here is derived from an EMBL/GenBank/DDBJ whole genome shotgun (WGS) entry which is preliminary data.</text>
</comment>
<proteinExistence type="inferred from homology"/>
<dbReference type="InterPro" id="IPR003749">
    <property type="entry name" value="ThiS/MoaD-like"/>
</dbReference>
<reference evidence="4 5" key="1">
    <citation type="submission" date="2020-08" db="EMBL/GenBank/DDBJ databases">
        <title>Genomic Encyclopedia of Type Strains, Phase IV (KMG-IV): sequencing the most valuable type-strain genomes for metagenomic binning, comparative biology and taxonomic classification.</title>
        <authorList>
            <person name="Goeker M."/>
        </authorList>
    </citation>
    <scope>NUCLEOTIDE SEQUENCE [LARGE SCALE GENOMIC DNA]</scope>
    <source>
        <strain evidence="4 5">DSM 17328</strain>
    </source>
</reference>
<dbReference type="NCBIfam" id="TIGR01682">
    <property type="entry name" value="moaD"/>
    <property type="match status" value="1"/>
</dbReference>
<evidence type="ECO:0000313" key="5">
    <source>
        <dbReference type="Proteomes" id="UP000566324"/>
    </source>
</evidence>
<evidence type="ECO:0000256" key="1">
    <source>
        <dbReference type="ARBA" id="ARBA00022741"/>
    </source>
</evidence>
<dbReference type="InterPro" id="IPR016155">
    <property type="entry name" value="Mopterin_synth/thiamin_S_b"/>
</dbReference>
<dbReference type="SUPFAM" id="SSF54285">
    <property type="entry name" value="MoaD/ThiS"/>
    <property type="match status" value="1"/>
</dbReference>
<dbReference type="GO" id="GO:0006777">
    <property type="term" value="P:Mo-molybdopterin cofactor biosynthetic process"/>
    <property type="evidence" value="ECO:0007669"/>
    <property type="project" value="InterPro"/>
</dbReference>
<keyword evidence="5" id="KW-1185">Reference proteome</keyword>
<sequence>MKLDLLYFAWVRERIGIDGETRDLAALTVGEVLTALSALGDGYASAFAEPHRLRFALDQDFVDADAPLREGAELAIFPPVTGG</sequence>
<dbReference type="PANTHER" id="PTHR33359:SF1">
    <property type="entry name" value="MOLYBDOPTERIN SYNTHASE SULFUR CARRIER SUBUNIT"/>
    <property type="match status" value="1"/>
</dbReference>
<dbReference type="Pfam" id="PF02597">
    <property type="entry name" value="ThiS"/>
    <property type="match status" value="1"/>
</dbReference>
<dbReference type="InterPro" id="IPR044672">
    <property type="entry name" value="MOCS2A"/>
</dbReference>
<dbReference type="InterPro" id="IPR012675">
    <property type="entry name" value="Beta-grasp_dom_sf"/>
</dbReference>
<dbReference type="EMBL" id="JACHNZ010000019">
    <property type="protein sequence ID" value="MBB4632307.1"/>
    <property type="molecule type" value="Genomic_DNA"/>
</dbReference>
<dbReference type="GO" id="GO:1990133">
    <property type="term" value="C:molybdopterin adenylyltransferase complex"/>
    <property type="evidence" value="ECO:0007669"/>
    <property type="project" value="TreeGrafter"/>
</dbReference>
<name>A0A7W7B1J9_9SPHN</name>
<protein>
    <recommendedName>
        <fullName evidence="3">Molybdopterin synthase sulfur carrier subunit</fullName>
    </recommendedName>
</protein>
<dbReference type="CDD" id="cd00754">
    <property type="entry name" value="Ubl_MoaD"/>
    <property type="match status" value="1"/>
</dbReference>
<dbReference type="Gene3D" id="3.10.20.30">
    <property type="match status" value="1"/>
</dbReference>
<evidence type="ECO:0000256" key="2">
    <source>
        <dbReference type="ARBA" id="ARBA00024200"/>
    </source>
</evidence>
<evidence type="ECO:0000313" key="4">
    <source>
        <dbReference type="EMBL" id="MBB4632307.1"/>
    </source>
</evidence>
<evidence type="ECO:0000256" key="3">
    <source>
        <dbReference type="ARBA" id="ARBA00024247"/>
    </source>
</evidence>
<dbReference type="GO" id="GO:0000166">
    <property type="term" value="F:nucleotide binding"/>
    <property type="evidence" value="ECO:0007669"/>
    <property type="project" value="UniProtKB-KW"/>
</dbReference>
<dbReference type="PANTHER" id="PTHR33359">
    <property type="entry name" value="MOLYBDOPTERIN SYNTHASE SULFUR CARRIER SUBUNIT"/>
    <property type="match status" value="1"/>
</dbReference>
<dbReference type="AlphaFoldDB" id="A0A7W7B1J9"/>
<dbReference type="RefSeq" id="WP_341534174.1">
    <property type="nucleotide sequence ID" value="NZ_JACHNZ010000019.1"/>
</dbReference>